<name>A0A378XWI2_PAEPO</name>
<sequence>MKKSDLETVSYLFATILSEQGLKDDATFRIIGLAQEKLISNSSGDEAIGMLGGNDEY</sequence>
<dbReference type="Proteomes" id="UP000254400">
    <property type="component" value="Unassembled WGS sequence"/>
</dbReference>
<evidence type="ECO:0000313" key="1">
    <source>
        <dbReference type="EMBL" id="SUA68436.1"/>
    </source>
</evidence>
<organism evidence="1 2">
    <name type="scientific">Paenibacillus polymyxa</name>
    <name type="common">Bacillus polymyxa</name>
    <dbReference type="NCBI Taxonomy" id="1406"/>
    <lineage>
        <taxon>Bacteria</taxon>
        <taxon>Bacillati</taxon>
        <taxon>Bacillota</taxon>
        <taxon>Bacilli</taxon>
        <taxon>Bacillales</taxon>
        <taxon>Paenibacillaceae</taxon>
        <taxon>Paenibacillus</taxon>
    </lineage>
</organism>
<dbReference type="AlphaFoldDB" id="A0A378XWI2"/>
<evidence type="ECO:0000313" key="2">
    <source>
        <dbReference type="Proteomes" id="UP000254400"/>
    </source>
</evidence>
<proteinExistence type="predicted"/>
<gene>
    <name evidence="1" type="ORF">NCTC10343_01681</name>
</gene>
<dbReference type="EMBL" id="UGSC01000001">
    <property type="protein sequence ID" value="SUA68436.1"/>
    <property type="molecule type" value="Genomic_DNA"/>
</dbReference>
<protein>
    <submittedName>
        <fullName evidence="1">Uncharacterized protein</fullName>
    </submittedName>
</protein>
<reference evidence="1 2" key="1">
    <citation type="submission" date="2018-06" db="EMBL/GenBank/DDBJ databases">
        <authorList>
            <consortium name="Pathogen Informatics"/>
            <person name="Doyle S."/>
        </authorList>
    </citation>
    <scope>NUCLEOTIDE SEQUENCE [LARGE SCALE GENOMIC DNA]</scope>
    <source>
        <strain evidence="1 2">NCTC10343</strain>
    </source>
</reference>
<dbReference type="GeneID" id="93350463"/>
<dbReference type="RefSeq" id="WP_019686765.1">
    <property type="nucleotide sequence ID" value="NZ_CP036496.1"/>
</dbReference>
<accession>A0A378XWI2</accession>